<dbReference type="EMBL" id="JAHQXE010000003">
    <property type="protein sequence ID" value="MBV0902387.1"/>
    <property type="molecule type" value="Genomic_DNA"/>
</dbReference>
<dbReference type="AlphaFoldDB" id="A0AA41G0Z2"/>
<dbReference type="PROSITE" id="PS51318">
    <property type="entry name" value="TAT"/>
    <property type="match status" value="1"/>
</dbReference>
<keyword evidence="2" id="KW-1185">Reference proteome</keyword>
<comment type="caution">
    <text evidence="1">The sequence shown here is derived from an EMBL/GenBank/DDBJ whole genome shotgun (WGS) entry which is preliminary data.</text>
</comment>
<accession>A0AA41G0Z2</accession>
<gene>
    <name evidence="1" type="ORF">KTS37_11370</name>
</gene>
<sequence>MVPSASRRRLLQTVGATAAAALAGCSALESLDSDDSGAEYTLTVDSIDASPVEHALYEPNDGALFGDPARAARSAILPEGRHTTYGYEPLPEDAYLEHDGRYFQTKTLVTGRRSVERTLVRASPLPDGATVPDDAIRVDALDRPSARVVKILHSDIQSEGQSGSADLLRSGAYVLRRPAELESRLATGDLDGRVVVMKAGGPWNYRIETVARSITETEYATLALEVASSREQFRAVVFGSRIDAELAPATLTDGVRSTLDRAIGRGQYTERTPLSDSFDALLDRLGLAGVETAANGRLLWYDGSLYRHGLYVDDSPAA</sequence>
<organism evidence="1 2">
    <name type="scientific">Haloarcula salina</name>
    <dbReference type="NCBI Taxonomy" id="1429914"/>
    <lineage>
        <taxon>Archaea</taxon>
        <taxon>Methanobacteriati</taxon>
        <taxon>Methanobacteriota</taxon>
        <taxon>Stenosarchaea group</taxon>
        <taxon>Halobacteria</taxon>
        <taxon>Halobacteriales</taxon>
        <taxon>Haloarculaceae</taxon>
        <taxon>Haloarcula</taxon>
    </lineage>
</organism>
<protein>
    <submittedName>
        <fullName evidence="1">Uncharacterized protein</fullName>
    </submittedName>
</protein>
<evidence type="ECO:0000313" key="2">
    <source>
        <dbReference type="Proteomes" id="UP001166304"/>
    </source>
</evidence>
<dbReference type="Proteomes" id="UP001166304">
    <property type="component" value="Unassembled WGS sequence"/>
</dbReference>
<proteinExistence type="predicted"/>
<dbReference type="RefSeq" id="WP_162413449.1">
    <property type="nucleotide sequence ID" value="NZ_JAHQXE010000003.1"/>
</dbReference>
<reference evidence="1" key="1">
    <citation type="submission" date="2021-06" db="EMBL/GenBank/DDBJ databases">
        <title>New haloarchaea isolates fom saline soil.</title>
        <authorList>
            <person name="Duran-Viseras A."/>
            <person name="Sanchez-Porro C.S."/>
            <person name="Ventosa A."/>
        </authorList>
    </citation>
    <scope>NUCLEOTIDE SEQUENCE</scope>
    <source>
        <strain evidence="1">JCM 18369</strain>
    </source>
</reference>
<dbReference type="PROSITE" id="PS51257">
    <property type="entry name" value="PROKAR_LIPOPROTEIN"/>
    <property type="match status" value="1"/>
</dbReference>
<name>A0AA41G0Z2_9EURY</name>
<dbReference type="InterPro" id="IPR006311">
    <property type="entry name" value="TAT_signal"/>
</dbReference>
<evidence type="ECO:0000313" key="1">
    <source>
        <dbReference type="EMBL" id="MBV0902387.1"/>
    </source>
</evidence>